<proteinExistence type="predicted"/>
<keyword evidence="1" id="KW-0472">Membrane</keyword>
<evidence type="ECO:0000259" key="2">
    <source>
        <dbReference type="Pfam" id="PF02517"/>
    </source>
</evidence>
<dbReference type="Pfam" id="PF02517">
    <property type="entry name" value="Rce1-like"/>
    <property type="match status" value="1"/>
</dbReference>
<evidence type="ECO:0000256" key="1">
    <source>
        <dbReference type="SAM" id="Phobius"/>
    </source>
</evidence>
<dbReference type="GO" id="GO:0004175">
    <property type="term" value="F:endopeptidase activity"/>
    <property type="evidence" value="ECO:0007669"/>
    <property type="project" value="UniProtKB-ARBA"/>
</dbReference>
<dbReference type="EMBL" id="JACHEO010000007">
    <property type="protein sequence ID" value="MBB5347876.1"/>
    <property type="molecule type" value="Genomic_DNA"/>
</dbReference>
<dbReference type="AlphaFoldDB" id="A0A840USR2"/>
<name>A0A840USR2_9BACT</name>
<organism evidence="3 4">
    <name type="scientific">Desulfoprunum benzoelyticum</name>
    <dbReference type="NCBI Taxonomy" id="1506996"/>
    <lineage>
        <taxon>Bacteria</taxon>
        <taxon>Pseudomonadati</taxon>
        <taxon>Thermodesulfobacteriota</taxon>
        <taxon>Desulfobulbia</taxon>
        <taxon>Desulfobulbales</taxon>
        <taxon>Desulfobulbaceae</taxon>
        <taxon>Desulfoprunum</taxon>
    </lineage>
</organism>
<dbReference type="InterPro" id="IPR003675">
    <property type="entry name" value="Rce1/LyrA-like_dom"/>
</dbReference>
<sequence>MLVNRQLLLPYAAPYLAYVAIASLLGELLAPEVNYILRIVVVVLLLAWARGWYCALVGPRAPAISIVVGLAAGLVGAVLWIGLLTPFVHQGQTAPWSSASFVLRLAAAGLLVPVFEELLMRGFIFRLALQWDQARRGGDRQALQTALDERSVNAVRPGEWSWPAIVISTAVFTSGHVLQEWPAAIAFGLLMSWLWIVRKDLLSCIVAHAVTNVSLAGYVMVSGGWHLW</sequence>
<feature type="transmembrane region" description="Helical" evidence="1">
    <location>
        <begin position="35"/>
        <end position="56"/>
    </location>
</feature>
<feature type="transmembrane region" description="Helical" evidence="1">
    <location>
        <begin position="7"/>
        <end position="29"/>
    </location>
</feature>
<feature type="domain" description="CAAX prenyl protease 2/Lysostaphin resistance protein A-like" evidence="2">
    <location>
        <begin position="100"/>
        <end position="213"/>
    </location>
</feature>
<evidence type="ECO:0000313" key="4">
    <source>
        <dbReference type="Proteomes" id="UP000539642"/>
    </source>
</evidence>
<accession>A0A840USR2</accession>
<feature type="transmembrane region" description="Helical" evidence="1">
    <location>
        <begin position="63"/>
        <end position="84"/>
    </location>
</feature>
<comment type="caution">
    <text evidence="3">The sequence shown here is derived from an EMBL/GenBank/DDBJ whole genome shotgun (WGS) entry which is preliminary data.</text>
</comment>
<keyword evidence="1" id="KW-1133">Transmembrane helix</keyword>
<keyword evidence="1" id="KW-0812">Transmembrane</keyword>
<reference evidence="3 4" key="1">
    <citation type="submission" date="2020-08" db="EMBL/GenBank/DDBJ databases">
        <title>Genomic Encyclopedia of Type Strains, Phase IV (KMG-IV): sequencing the most valuable type-strain genomes for metagenomic binning, comparative biology and taxonomic classification.</title>
        <authorList>
            <person name="Goeker M."/>
        </authorList>
    </citation>
    <scope>NUCLEOTIDE SEQUENCE [LARGE SCALE GENOMIC DNA]</scope>
    <source>
        <strain evidence="3 4">DSM 28570</strain>
    </source>
</reference>
<evidence type="ECO:0000313" key="3">
    <source>
        <dbReference type="EMBL" id="MBB5347876.1"/>
    </source>
</evidence>
<dbReference type="Proteomes" id="UP000539642">
    <property type="component" value="Unassembled WGS sequence"/>
</dbReference>
<protein>
    <recommendedName>
        <fullName evidence="2">CAAX prenyl protease 2/Lysostaphin resistance protein A-like domain-containing protein</fullName>
    </recommendedName>
</protein>
<feature type="transmembrane region" description="Helical" evidence="1">
    <location>
        <begin position="201"/>
        <end position="221"/>
    </location>
</feature>
<dbReference type="GO" id="GO:0080120">
    <property type="term" value="P:CAAX-box protein maturation"/>
    <property type="evidence" value="ECO:0007669"/>
    <property type="project" value="UniProtKB-ARBA"/>
</dbReference>
<gene>
    <name evidence="3" type="ORF">HNQ81_001605</name>
</gene>
<feature type="transmembrane region" description="Helical" evidence="1">
    <location>
        <begin position="96"/>
        <end position="115"/>
    </location>
</feature>
<keyword evidence="4" id="KW-1185">Reference proteome</keyword>